<dbReference type="PROSITE" id="PS50887">
    <property type="entry name" value="GGDEF"/>
    <property type="match status" value="1"/>
</dbReference>
<dbReference type="NCBIfam" id="TIGR00254">
    <property type="entry name" value="GGDEF"/>
    <property type="match status" value="1"/>
</dbReference>
<keyword evidence="6 7" id="KW-0472">Membrane</keyword>
<dbReference type="GO" id="GO:0052621">
    <property type="term" value="F:diguanylate cyclase activity"/>
    <property type="evidence" value="ECO:0007669"/>
    <property type="project" value="UniProtKB-EC"/>
</dbReference>
<keyword evidence="5 7" id="KW-1133">Transmembrane helix</keyword>
<evidence type="ECO:0000256" key="3">
    <source>
        <dbReference type="ARBA" id="ARBA00022475"/>
    </source>
</evidence>
<dbReference type="Gene3D" id="3.30.450.20">
    <property type="entry name" value="PAS domain"/>
    <property type="match status" value="1"/>
</dbReference>
<keyword evidence="3" id="KW-1003">Cell membrane</keyword>
<dbReference type="SUPFAM" id="SSF55073">
    <property type="entry name" value="Nucleotide cyclase"/>
    <property type="match status" value="1"/>
</dbReference>
<organism evidence="9 10">
    <name type="scientific">Chromobacterium piscinae</name>
    <dbReference type="NCBI Taxonomy" id="686831"/>
    <lineage>
        <taxon>Bacteria</taxon>
        <taxon>Pseudomonadati</taxon>
        <taxon>Pseudomonadota</taxon>
        <taxon>Betaproteobacteria</taxon>
        <taxon>Neisseriales</taxon>
        <taxon>Chromobacteriaceae</taxon>
        <taxon>Chromobacterium</taxon>
    </lineage>
</organism>
<keyword evidence="10" id="KW-1185">Reference proteome</keyword>
<name>A0ABV0H615_9NEIS</name>
<dbReference type="CDD" id="cd18773">
    <property type="entry name" value="PDC1_HK_sensor"/>
    <property type="match status" value="1"/>
</dbReference>
<keyword evidence="9" id="KW-0808">Transferase</keyword>
<feature type="transmembrane region" description="Helical" evidence="7">
    <location>
        <begin position="294"/>
        <end position="312"/>
    </location>
</feature>
<dbReference type="SMART" id="SM00267">
    <property type="entry name" value="GGDEF"/>
    <property type="match status" value="1"/>
</dbReference>
<feature type="domain" description="GGDEF" evidence="8">
    <location>
        <begin position="353"/>
        <end position="483"/>
    </location>
</feature>
<dbReference type="Gene3D" id="3.30.70.270">
    <property type="match status" value="1"/>
</dbReference>
<dbReference type="Pfam" id="PF00990">
    <property type="entry name" value="GGDEF"/>
    <property type="match status" value="1"/>
</dbReference>
<dbReference type="GeneID" id="97477316"/>
<evidence type="ECO:0000256" key="2">
    <source>
        <dbReference type="ARBA" id="ARBA00012528"/>
    </source>
</evidence>
<evidence type="ECO:0000259" key="8">
    <source>
        <dbReference type="PROSITE" id="PS50887"/>
    </source>
</evidence>
<dbReference type="InterPro" id="IPR000160">
    <property type="entry name" value="GGDEF_dom"/>
</dbReference>
<dbReference type="PANTHER" id="PTHR45138:SF24">
    <property type="entry name" value="DIGUANYLATE CYCLASE DGCC-RELATED"/>
    <property type="match status" value="1"/>
</dbReference>
<comment type="caution">
    <text evidence="9">The sequence shown here is derived from an EMBL/GenBank/DDBJ whole genome shotgun (WGS) entry which is preliminary data.</text>
</comment>
<proteinExistence type="predicted"/>
<evidence type="ECO:0000256" key="4">
    <source>
        <dbReference type="ARBA" id="ARBA00022692"/>
    </source>
</evidence>
<comment type="subcellular location">
    <subcellularLocation>
        <location evidence="1">Cell membrane</location>
        <topology evidence="1">Multi-pass membrane protein</topology>
    </subcellularLocation>
</comment>
<dbReference type="EMBL" id="JBDQQU010000011">
    <property type="protein sequence ID" value="MEO3955366.1"/>
    <property type="molecule type" value="Genomic_DNA"/>
</dbReference>
<dbReference type="InterPro" id="IPR033479">
    <property type="entry name" value="dCache_1"/>
</dbReference>
<dbReference type="InterPro" id="IPR029787">
    <property type="entry name" value="Nucleotide_cyclase"/>
</dbReference>
<dbReference type="Pfam" id="PF02743">
    <property type="entry name" value="dCache_1"/>
    <property type="match status" value="1"/>
</dbReference>
<reference evidence="9 10" key="1">
    <citation type="submission" date="2024-05" db="EMBL/GenBank/DDBJ databases">
        <authorList>
            <person name="De Oliveira J.P."/>
            <person name="Noriler S.A."/>
            <person name="De Oliveira A.G."/>
            <person name="Sipoli D.S."/>
        </authorList>
    </citation>
    <scope>NUCLEOTIDE SEQUENCE [LARGE SCALE GENOMIC DNA]</scope>
    <source>
        <strain evidence="9 10">LABIM186</strain>
    </source>
</reference>
<accession>A0ABV0H615</accession>
<gene>
    <name evidence="9" type="ORF">ABH309_12930</name>
</gene>
<dbReference type="CDD" id="cd01949">
    <property type="entry name" value="GGDEF"/>
    <property type="match status" value="1"/>
</dbReference>
<sequence length="492" mass="54594">MSGPLSRYRLAIIVALLLLAGIIVNAGLYYQQGSQDIRHGIVEQGLPLTGDTIFSEIDKSILRPLSVASLMANDTFLQDWLKDGERDPSRAARYLAAINGRYGITGSFLVSENSRRYYYAGGVLKTVKPTDPEDRWYFHSLQVAQSDAYDIALDEDMTNGGKTTLFINHRIVDSQGKLLGVIGVGLPQAELSAQLAAHERRFQRRIYFIDHDGRIVLDSAGAGQRKLRDLPGLAQLADAILAGGLEPRKLEYSRDGNRYLLTSRLLPELGWHLLVEQNETRALQPLHAALQVNLAINSTILLLVLIAVLATLQHHQRRMRQLATTDPLTGCLNRLAFLELLPGWLRACERASAEPQLLMIDIDHFKQVNDKHGHQIGDQVLREIADLLRSQLRGGDLLIRWGGEEFVVLVHSHGDDDALAERLRSIVANHMMSASGKRLTVTISIGLCQWLPPETLEAAVARADLALYAAKQGGRNRVCHAQPYHPLDEPIA</sequence>
<dbReference type="RefSeq" id="WP_221667273.1">
    <property type="nucleotide sequence ID" value="NZ_CP197095.1"/>
</dbReference>
<dbReference type="PANTHER" id="PTHR45138">
    <property type="entry name" value="REGULATORY COMPONENTS OF SENSORY TRANSDUCTION SYSTEM"/>
    <property type="match status" value="1"/>
</dbReference>
<evidence type="ECO:0000313" key="10">
    <source>
        <dbReference type="Proteomes" id="UP001438292"/>
    </source>
</evidence>
<dbReference type="InterPro" id="IPR043128">
    <property type="entry name" value="Rev_trsase/Diguanyl_cyclase"/>
</dbReference>
<evidence type="ECO:0000313" key="9">
    <source>
        <dbReference type="EMBL" id="MEO3955366.1"/>
    </source>
</evidence>
<dbReference type="EC" id="2.7.7.65" evidence="2"/>
<evidence type="ECO:0000256" key="7">
    <source>
        <dbReference type="SAM" id="Phobius"/>
    </source>
</evidence>
<evidence type="ECO:0000256" key="5">
    <source>
        <dbReference type="ARBA" id="ARBA00022989"/>
    </source>
</evidence>
<dbReference type="Proteomes" id="UP001438292">
    <property type="component" value="Unassembled WGS sequence"/>
</dbReference>
<protein>
    <recommendedName>
        <fullName evidence="2">diguanylate cyclase</fullName>
        <ecNumber evidence="2">2.7.7.65</ecNumber>
    </recommendedName>
</protein>
<evidence type="ECO:0000256" key="6">
    <source>
        <dbReference type="ARBA" id="ARBA00023136"/>
    </source>
</evidence>
<dbReference type="InterPro" id="IPR050469">
    <property type="entry name" value="Diguanylate_Cyclase"/>
</dbReference>
<evidence type="ECO:0000256" key="1">
    <source>
        <dbReference type="ARBA" id="ARBA00004651"/>
    </source>
</evidence>
<keyword evidence="4 7" id="KW-0812">Transmembrane</keyword>
<keyword evidence="9" id="KW-0548">Nucleotidyltransferase</keyword>